<evidence type="ECO:0000256" key="6">
    <source>
        <dbReference type="ARBA" id="ARBA00023033"/>
    </source>
</evidence>
<dbReference type="GO" id="GO:0005506">
    <property type="term" value="F:iron ion binding"/>
    <property type="evidence" value="ECO:0007669"/>
    <property type="project" value="InterPro"/>
</dbReference>
<evidence type="ECO:0000256" key="9">
    <source>
        <dbReference type="SAM" id="Phobius"/>
    </source>
</evidence>
<comment type="cofactor">
    <cofactor evidence="7">
        <name>heme</name>
        <dbReference type="ChEBI" id="CHEBI:30413"/>
    </cofactor>
</comment>
<keyword evidence="9" id="KW-1133">Transmembrane helix</keyword>
<reference evidence="12" key="3">
    <citation type="journal article" date="2020" name="Plant Biotechnol. J.">
        <title>The pomegranate (Punica granatum L.) draft genome dissects genetic divergence between soft- and hard-seeded cultivars.</title>
        <authorList>
            <person name="Luo X."/>
            <person name="Li H."/>
            <person name="Wu Z."/>
            <person name="Yao W."/>
            <person name="Zhao P."/>
            <person name="Cao D."/>
            <person name="Yu H."/>
            <person name="Li K."/>
            <person name="Poudel K."/>
            <person name="Zhao D."/>
            <person name="Zhang F."/>
            <person name="Xia X."/>
            <person name="Chen L."/>
            <person name="Wang Q."/>
            <person name="Jing D."/>
            <person name="Cao S."/>
        </authorList>
    </citation>
    <scope>NUCLEOTIDE SEQUENCE [LARGE SCALE GENOMIC DNA]</scope>
</reference>
<keyword evidence="2 7" id="KW-0349">Heme</keyword>
<dbReference type="InterPro" id="IPR002401">
    <property type="entry name" value="Cyt_P450_E_grp-I"/>
</dbReference>
<dbReference type="OrthoDB" id="2789670at2759"/>
<dbReference type="SUPFAM" id="SSF48264">
    <property type="entry name" value="Cytochrome P450"/>
    <property type="match status" value="1"/>
</dbReference>
<feature type="transmembrane region" description="Helical" evidence="9">
    <location>
        <begin position="6"/>
        <end position="25"/>
    </location>
</feature>
<evidence type="ECO:0000256" key="3">
    <source>
        <dbReference type="ARBA" id="ARBA00022723"/>
    </source>
</evidence>
<dbReference type="AlphaFoldDB" id="A0A218XX87"/>
<evidence type="ECO:0000313" key="10">
    <source>
        <dbReference type="EMBL" id="OWM89219.1"/>
    </source>
</evidence>
<reference evidence="13" key="4">
    <citation type="submission" date="2025-04" db="UniProtKB">
        <authorList>
            <consortium name="RefSeq"/>
        </authorList>
    </citation>
    <scope>IDENTIFICATION</scope>
    <source>
        <tissue evidence="13">Leaf</tissue>
    </source>
</reference>
<keyword evidence="9" id="KW-0472">Membrane</keyword>
<keyword evidence="5 7" id="KW-0408">Iron</keyword>
<gene>
    <name evidence="13" type="primary">LOC116197714</name>
    <name evidence="10" type="ORF">CDL15_Pgr010506</name>
</gene>
<evidence type="ECO:0000256" key="8">
    <source>
        <dbReference type="RuleBase" id="RU000461"/>
    </source>
</evidence>
<evidence type="ECO:0000313" key="12">
    <source>
        <dbReference type="Proteomes" id="UP000515151"/>
    </source>
</evidence>
<reference evidence="11" key="1">
    <citation type="journal article" date="2017" name="Plant J.">
        <title>The pomegranate (Punica granatum L.) genome and the genomics of punicalagin biosynthesis.</title>
        <authorList>
            <person name="Qin G."/>
            <person name="Xu C."/>
            <person name="Ming R."/>
            <person name="Tang H."/>
            <person name="Guyot R."/>
            <person name="Kramer E.M."/>
            <person name="Hu Y."/>
            <person name="Yi X."/>
            <person name="Qi Y."/>
            <person name="Xu X."/>
            <person name="Gao Z."/>
            <person name="Pan H."/>
            <person name="Jian J."/>
            <person name="Tian Y."/>
            <person name="Yue Z."/>
            <person name="Xu Y."/>
        </authorList>
    </citation>
    <scope>NUCLEOTIDE SEQUENCE [LARGE SCALE GENOMIC DNA]</scope>
    <source>
        <strain evidence="11">cv. Dabenzi</strain>
    </source>
</reference>
<dbReference type="InterPro" id="IPR050651">
    <property type="entry name" value="Plant_Cytochrome_P450_Monoox"/>
</dbReference>
<evidence type="ECO:0000256" key="4">
    <source>
        <dbReference type="ARBA" id="ARBA00023002"/>
    </source>
</evidence>
<keyword evidence="6 8" id="KW-0503">Monooxygenase</keyword>
<dbReference type="GO" id="GO:0020037">
    <property type="term" value="F:heme binding"/>
    <property type="evidence" value="ECO:0007669"/>
    <property type="project" value="InterPro"/>
</dbReference>
<feature type="binding site" description="axial binding residue" evidence="7">
    <location>
        <position position="471"/>
    </location>
    <ligand>
        <name>heme</name>
        <dbReference type="ChEBI" id="CHEBI:30413"/>
    </ligand>
    <ligandPart>
        <name>Fe</name>
        <dbReference type="ChEBI" id="CHEBI:18248"/>
    </ligandPart>
</feature>
<dbReference type="FunFam" id="1.10.630.10:FF:000026">
    <property type="entry name" value="Cytochrome P450 82C4"/>
    <property type="match status" value="1"/>
</dbReference>
<organism evidence="10 11">
    <name type="scientific">Punica granatum</name>
    <name type="common">Pomegranate</name>
    <dbReference type="NCBI Taxonomy" id="22663"/>
    <lineage>
        <taxon>Eukaryota</taxon>
        <taxon>Viridiplantae</taxon>
        <taxon>Streptophyta</taxon>
        <taxon>Embryophyta</taxon>
        <taxon>Tracheophyta</taxon>
        <taxon>Spermatophyta</taxon>
        <taxon>Magnoliopsida</taxon>
        <taxon>eudicotyledons</taxon>
        <taxon>Gunneridae</taxon>
        <taxon>Pentapetalae</taxon>
        <taxon>rosids</taxon>
        <taxon>malvids</taxon>
        <taxon>Myrtales</taxon>
        <taxon>Lythraceae</taxon>
        <taxon>Punica</taxon>
    </lineage>
</organism>
<dbReference type="GO" id="GO:0016709">
    <property type="term" value="F:oxidoreductase activity, acting on paired donors, with incorporation or reduction of molecular oxygen, NAD(P)H as one donor, and incorporation of one atom of oxygen"/>
    <property type="evidence" value="ECO:0007669"/>
    <property type="project" value="UniProtKB-ARBA"/>
</dbReference>
<dbReference type="GO" id="GO:0046246">
    <property type="term" value="P:terpene biosynthetic process"/>
    <property type="evidence" value="ECO:0007669"/>
    <property type="project" value="TreeGrafter"/>
</dbReference>
<dbReference type="GeneID" id="116197714"/>
<dbReference type="Proteomes" id="UP000515151">
    <property type="component" value="Chromosome 2"/>
</dbReference>
<keyword evidence="3 7" id="KW-0479">Metal-binding</keyword>
<dbReference type="PRINTS" id="PR00385">
    <property type="entry name" value="P450"/>
</dbReference>
<dbReference type="PANTHER" id="PTHR47947">
    <property type="entry name" value="CYTOCHROME P450 82C3-RELATED"/>
    <property type="match status" value="1"/>
</dbReference>
<dbReference type="EMBL" id="MTKT01000670">
    <property type="protein sequence ID" value="OWM89219.1"/>
    <property type="molecule type" value="Genomic_DNA"/>
</dbReference>
<dbReference type="Gene3D" id="1.10.630.10">
    <property type="entry name" value="Cytochrome P450"/>
    <property type="match status" value="1"/>
</dbReference>
<dbReference type="InterPro" id="IPR036396">
    <property type="entry name" value="Cyt_P450_sf"/>
</dbReference>
<protein>
    <submittedName>
        <fullName evidence="13">Cytochrome P450 CYP82D47-like</fullName>
    </submittedName>
</protein>
<evidence type="ECO:0000256" key="1">
    <source>
        <dbReference type="ARBA" id="ARBA00010617"/>
    </source>
</evidence>
<accession>A0A218XX87</accession>
<reference evidence="10" key="2">
    <citation type="submission" date="2017-06" db="EMBL/GenBank/DDBJ databases">
        <title>The pomegranate genome and the genomics of punicalagin biosynthesis.</title>
        <authorList>
            <person name="Xu C."/>
        </authorList>
    </citation>
    <scope>NUCLEOTIDE SEQUENCE [LARGE SCALE GENOMIC DNA]</scope>
    <source>
        <tissue evidence="10">Fresh leaf</tissue>
    </source>
</reference>
<dbReference type="Pfam" id="PF00067">
    <property type="entry name" value="p450"/>
    <property type="match status" value="1"/>
</dbReference>
<dbReference type="PROSITE" id="PS00086">
    <property type="entry name" value="CYTOCHROME_P450"/>
    <property type="match status" value="1"/>
</dbReference>
<evidence type="ECO:0000256" key="5">
    <source>
        <dbReference type="ARBA" id="ARBA00023004"/>
    </source>
</evidence>
<sequence>MAIFPTLTNSALCGILLTIIIVIYIHTSRKITRRRNQIRYNGGGKKLPEPSGSWPLLGHLPLLGSDALLHRVFGAMADCCGPAFSIRLGAHRTLVISSWELVKECFTTNDRVFATRPRSLAVKLMGYDHAMLGFAPYGTYWRDMRKLVVVELLSNHRLELLRPVQEMEINLFLRDLYELWVKNGHCPVQVEMKERIGDLTMSIGVRTIAGKRYRSTEASDEELRRGQKALADFFQLVGQFMYSDSIPSLGWLDVINGSTSKMKKTAKELDWVLGNWVNEHRHRCKRDAAKIDKAGRDFMDVLLSSLDETILPAHEIDTTIKATCLSLISGANDTTVVTLIWAISLLLNNRVALKKVQDELELHVGRSRQVDESDIPNLVYLNAVVKETLRLYPAAPLSAPREAMEDCTIGGFHVPAGTCLLVNMWKMHRDPRIWSDPSEFRPERFMTTHESLDVKGRDFEYIPFGSGRRMCPGVSFALQVLHLALARLLHGFELGTLLDLKVDMTESPGLSMPKATPLDVVLAPRLPSTCY</sequence>
<keyword evidence="4 8" id="KW-0560">Oxidoreductase</keyword>
<evidence type="ECO:0000313" key="11">
    <source>
        <dbReference type="Proteomes" id="UP000197138"/>
    </source>
</evidence>
<comment type="similarity">
    <text evidence="1 8">Belongs to the cytochrome P450 family.</text>
</comment>
<dbReference type="Proteomes" id="UP000197138">
    <property type="component" value="Unassembled WGS sequence"/>
</dbReference>
<proteinExistence type="inferred from homology"/>
<evidence type="ECO:0000256" key="7">
    <source>
        <dbReference type="PIRSR" id="PIRSR602401-1"/>
    </source>
</evidence>
<evidence type="ECO:0000256" key="2">
    <source>
        <dbReference type="ARBA" id="ARBA00022617"/>
    </source>
</evidence>
<dbReference type="PRINTS" id="PR00463">
    <property type="entry name" value="EP450I"/>
</dbReference>
<keyword evidence="12" id="KW-1185">Reference proteome</keyword>
<dbReference type="SMR" id="A0A218XX87"/>
<keyword evidence="9" id="KW-0812">Transmembrane</keyword>
<dbReference type="PANTHER" id="PTHR47947:SF8">
    <property type="entry name" value="CYTOCHROME P450 82C4-LIKE"/>
    <property type="match status" value="1"/>
</dbReference>
<dbReference type="InterPro" id="IPR001128">
    <property type="entry name" value="Cyt_P450"/>
</dbReference>
<evidence type="ECO:0000313" key="13">
    <source>
        <dbReference type="RefSeq" id="XP_031383802.1"/>
    </source>
</evidence>
<dbReference type="InterPro" id="IPR017972">
    <property type="entry name" value="Cyt_P450_CS"/>
</dbReference>
<dbReference type="RefSeq" id="XP_031383802.1">
    <property type="nucleotide sequence ID" value="XM_031527942.1"/>
</dbReference>
<name>A0A218XX87_PUNGR</name>